<feature type="domain" description="YchJ-like middle NTF2-like" evidence="1">
    <location>
        <begin position="1"/>
        <end position="92"/>
    </location>
</feature>
<dbReference type="InterPro" id="IPR048469">
    <property type="entry name" value="YchJ-like_M"/>
</dbReference>
<comment type="caution">
    <text evidence="2">The sequence shown here is derived from an EMBL/GenBank/DDBJ whole genome shotgun (WGS) entry which is preliminary data.</text>
</comment>
<dbReference type="Proteomes" id="UP001500631">
    <property type="component" value="Unassembled WGS sequence"/>
</dbReference>
<dbReference type="Gene3D" id="3.10.450.50">
    <property type="match status" value="1"/>
</dbReference>
<keyword evidence="3" id="KW-1185">Reference proteome</keyword>
<dbReference type="SUPFAM" id="SSF54427">
    <property type="entry name" value="NTF2-like"/>
    <property type="match status" value="1"/>
</dbReference>
<organism evidence="2 3">
    <name type="scientific">Wohlfahrtiimonas larvae</name>
    <dbReference type="NCBI Taxonomy" id="1157986"/>
    <lineage>
        <taxon>Bacteria</taxon>
        <taxon>Pseudomonadati</taxon>
        <taxon>Pseudomonadota</taxon>
        <taxon>Gammaproteobacteria</taxon>
        <taxon>Cardiobacteriales</taxon>
        <taxon>Ignatzschineriaceae</taxon>
        <taxon>Wohlfahrtiimonas</taxon>
    </lineage>
</organism>
<evidence type="ECO:0000313" key="2">
    <source>
        <dbReference type="EMBL" id="GAA5103804.1"/>
    </source>
</evidence>
<evidence type="ECO:0000259" key="1">
    <source>
        <dbReference type="Pfam" id="PF17775"/>
    </source>
</evidence>
<accession>A0ABP9MXA3</accession>
<dbReference type="EMBL" id="BAABKE010000010">
    <property type="protein sequence ID" value="GAA5103804.1"/>
    <property type="molecule type" value="Genomic_DNA"/>
</dbReference>
<gene>
    <name evidence="2" type="ORF">GCM10023338_22740</name>
</gene>
<protein>
    <recommendedName>
        <fullName evidence="1">YchJ-like middle NTF2-like domain-containing protein</fullName>
    </recommendedName>
</protein>
<dbReference type="RefSeq" id="WP_077926675.1">
    <property type="nucleotide sequence ID" value="NZ_BAABKE010000010.1"/>
</dbReference>
<sequence length="96" mass="11488">MRSRYSAYVLQNIDYLKLTWHSTTCPDNFGDMDSIKWLGLKINQVNEDIKHQEYFVEFIARYKDSNQNGKADKIHELSRFIYEDNKLVYIDGEFLV</sequence>
<name>A0ABP9MXA3_9GAMM</name>
<dbReference type="Pfam" id="PF17775">
    <property type="entry name" value="YchJ_M-like"/>
    <property type="match status" value="1"/>
</dbReference>
<proteinExistence type="predicted"/>
<dbReference type="InterPro" id="IPR032710">
    <property type="entry name" value="NTF2-like_dom_sf"/>
</dbReference>
<reference evidence="3" key="1">
    <citation type="journal article" date="2019" name="Int. J. Syst. Evol. Microbiol.">
        <title>The Global Catalogue of Microorganisms (GCM) 10K type strain sequencing project: providing services to taxonomists for standard genome sequencing and annotation.</title>
        <authorList>
            <consortium name="The Broad Institute Genomics Platform"/>
            <consortium name="The Broad Institute Genome Sequencing Center for Infectious Disease"/>
            <person name="Wu L."/>
            <person name="Ma J."/>
        </authorList>
    </citation>
    <scope>NUCLEOTIDE SEQUENCE [LARGE SCALE GENOMIC DNA]</scope>
    <source>
        <strain evidence="3">JCM 18424</strain>
    </source>
</reference>
<evidence type="ECO:0000313" key="3">
    <source>
        <dbReference type="Proteomes" id="UP001500631"/>
    </source>
</evidence>